<proteinExistence type="predicted"/>
<evidence type="ECO:0000313" key="2">
    <source>
        <dbReference type="EMBL" id="KKN87437.1"/>
    </source>
</evidence>
<feature type="region of interest" description="Disordered" evidence="1">
    <location>
        <begin position="234"/>
        <end position="274"/>
    </location>
</feature>
<reference evidence="2" key="1">
    <citation type="journal article" date="2015" name="Nature">
        <title>Complex archaea that bridge the gap between prokaryotes and eukaryotes.</title>
        <authorList>
            <person name="Spang A."/>
            <person name="Saw J.H."/>
            <person name="Jorgensen S.L."/>
            <person name="Zaremba-Niedzwiedzka K."/>
            <person name="Martijn J."/>
            <person name="Lind A.E."/>
            <person name="van Eijk R."/>
            <person name="Schleper C."/>
            <person name="Guy L."/>
            <person name="Ettema T.J."/>
        </authorList>
    </citation>
    <scope>NUCLEOTIDE SEQUENCE</scope>
</reference>
<sequence length="274" mass="29089">MTSFSNFFLSAAQKAKDPDEKDKIFRLRRIAIDEVHLVNAGANKQTFLIRKDEGATMKTADMIPGATGIKNSAGVVVTKADAMAGADEDLQKLIEKMAKEGSGSPEGLVDSLKNISKVLASVAQKAEEPPMEEDPPAEEPPPAEEDDTEKGAAAPAPAAKAEGEGVEAAVAKAAPADPFKTIDDQLERIQKAEREINRGTIATKAVEVLQKIAGGLGIEEKRVIQEKLVNIAKSLGDAPAPAKIPDGNSKPGEHPVKPPQDGGWDLYQDINEKK</sequence>
<protein>
    <submittedName>
        <fullName evidence="2">Uncharacterized protein</fullName>
    </submittedName>
</protein>
<feature type="compositionally biased region" description="Acidic residues" evidence="1">
    <location>
        <begin position="129"/>
        <end position="148"/>
    </location>
</feature>
<dbReference type="EMBL" id="LAZR01000138">
    <property type="protein sequence ID" value="KKN87437.1"/>
    <property type="molecule type" value="Genomic_DNA"/>
</dbReference>
<comment type="caution">
    <text evidence="2">The sequence shown here is derived from an EMBL/GenBank/DDBJ whole genome shotgun (WGS) entry which is preliminary data.</text>
</comment>
<gene>
    <name evidence="2" type="ORF">LCGC14_0258920</name>
</gene>
<evidence type="ECO:0000256" key="1">
    <source>
        <dbReference type="SAM" id="MobiDB-lite"/>
    </source>
</evidence>
<feature type="compositionally biased region" description="Low complexity" evidence="1">
    <location>
        <begin position="151"/>
        <end position="176"/>
    </location>
</feature>
<name>A0A0F9UJA5_9ZZZZ</name>
<dbReference type="AlphaFoldDB" id="A0A0F9UJA5"/>
<organism evidence="2">
    <name type="scientific">marine sediment metagenome</name>
    <dbReference type="NCBI Taxonomy" id="412755"/>
    <lineage>
        <taxon>unclassified sequences</taxon>
        <taxon>metagenomes</taxon>
        <taxon>ecological metagenomes</taxon>
    </lineage>
</organism>
<feature type="region of interest" description="Disordered" evidence="1">
    <location>
        <begin position="123"/>
        <end position="181"/>
    </location>
</feature>
<accession>A0A0F9UJA5</accession>